<keyword evidence="3" id="KW-1185">Reference proteome</keyword>
<organism evidence="2 3">
    <name type="scientific">Nitrosospira multiformis</name>
    <dbReference type="NCBI Taxonomy" id="1231"/>
    <lineage>
        <taxon>Bacteria</taxon>
        <taxon>Pseudomonadati</taxon>
        <taxon>Pseudomonadota</taxon>
        <taxon>Betaproteobacteria</taxon>
        <taxon>Nitrosomonadales</taxon>
        <taxon>Nitrosomonadaceae</taxon>
        <taxon>Nitrosospira</taxon>
    </lineage>
</organism>
<sequence length="147" mass="16373">MPDTKSTFEIIATTVQTLSIVAGIVISIMSFNAAQRKEAEARELETAKPFYTLRQNLYAEAVKSAGVLSNPEVHTKEEIAKSRIRFRELYVAELAMVEAPAVEGEMMALASIIDPELLNMTEAQKAAYDLAHALRNSFTHSWKIKDK</sequence>
<accession>A0ABY0T9D6</accession>
<name>A0ABY0T9D6_9PROT</name>
<keyword evidence="1" id="KW-0472">Membrane</keyword>
<dbReference type="RefSeq" id="WP_074631115.1">
    <property type="nucleotide sequence ID" value="NZ_FNKY01000001.1"/>
</dbReference>
<evidence type="ECO:0000313" key="3">
    <source>
        <dbReference type="Proteomes" id="UP000183471"/>
    </source>
</evidence>
<keyword evidence="1" id="KW-1133">Transmembrane helix</keyword>
<evidence type="ECO:0000256" key="1">
    <source>
        <dbReference type="SAM" id="Phobius"/>
    </source>
</evidence>
<dbReference type="Proteomes" id="UP000183471">
    <property type="component" value="Unassembled WGS sequence"/>
</dbReference>
<feature type="transmembrane region" description="Helical" evidence="1">
    <location>
        <begin position="12"/>
        <end position="34"/>
    </location>
</feature>
<reference evidence="2 3" key="1">
    <citation type="submission" date="2016-10" db="EMBL/GenBank/DDBJ databases">
        <authorList>
            <person name="Varghese N."/>
            <person name="Submissions S."/>
        </authorList>
    </citation>
    <scope>NUCLEOTIDE SEQUENCE [LARGE SCALE GENOMIC DNA]</scope>
    <source>
        <strain evidence="2 3">Nl1</strain>
    </source>
</reference>
<gene>
    <name evidence="2" type="ORF">SAMN05216402_1021</name>
</gene>
<proteinExistence type="predicted"/>
<keyword evidence="1" id="KW-0812">Transmembrane</keyword>
<protein>
    <submittedName>
        <fullName evidence="2">Uncharacterized protein</fullName>
    </submittedName>
</protein>
<evidence type="ECO:0000313" key="2">
    <source>
        <dbReference type="EMBL" id="SDQ48083.1"/>
    </source>
</evidence>
<dbReference type="EMBL" id="FNKY01000001">
    <property type="protein sequence ID" value="SDQ48083.1"/>
    <property type="molecule type" value="Genomic_DNA"/>
</dbReference>
<comment type="caution">
    <text evidence="2">The sequence shown here is derived from an EMBL/GenBank/DDBJ whole genome shotgun (WGS) entry which is preliminary data.</text>
</comment>